<feature type="region of interest" description="Disordered" evidence="1">
    <location>
        <begin position="155"/>
        <end position="174"/>
    </location>
</feature>
<feature type="compositionally biased region" description="Basic and acidic residues" evidence="1">
    <location>
        <begin position="162"/>
        <end position="174"/>
    </location>
</feature>
<evidence type="ECO:0000256" key="1">
    <source>
        <dbReference type="SAM" id="MobiDB-lite"/>
    </source>
</evidence>
<accession>A0A7S3ENK7</accession>
<gene>
    <name evidence="2" type="ORF">RMAR00112_LOCUS31817</name>
</gene>
<name>A0A7S3ENK7_9RHOD</name>
<reference evidence="2" key="1">
    <citation type="submission" date="2021-01" db="EMBL/GenBank/DDBJ databases">
        <authorList>
            <person name="Corre E."/>
            <person name="Pelletier E."/>
            <person name="Niang G."/>
            <person name="Scheremetjew M."/>
            <person name="Finn R."/>
            <person name="Kale V."/>
            <person name="Holt S."/>
            <person name="Cochrane G."/>
            <person name="Meng A."/>
            <person name="Brown T."/>
            <person name="Cohen L."/>
        </authorList>
    </citation>
    <scope>NUCLEOTIDE SEQUENCE</scope>
    <source>
        <strain evidence="2">CCMP 769</strain>
    </source>
</reference>
<dbReference type="AlphaFoldDB" id="A0A7S3ENK7"/>
<dbReference type="EMBL" id="HBHW01041349">
    <property type="protein sequence ID" value="CAE0063745.1"/>
    <property type="molecule type" value="Transcribed_RNA"/>
</dbReference>
<evidence type="ECO:0000313" key="2">
    <source>
        <dbReference type="EMBL" id="CAE0063745.1"/>
    </source>
</evidence>
<proteinExistence type="predicted"/>
<organism evidence="2">
    <name type="scientific">Rhodosorus marinus</name>
    <dbReference type="NCBI Taxonomy" id="101924"/>
    <lineage>
        <taxon>Eukaryota</taxon>
        <taxon>Rhodophyta</taxon>
        <taxon>Stylonematophyceae</taxon>
        <taxon>Stylonematales</taxon>
        <taxon>Stylonemataceae</taxon>
        <taxon>Rhodosorus</taxon>
    </lineage>
</organism>
<sequence length="272" mass="31091">MTGEHRTGLFHERRAISAALAGLNCEVRDNGYVARPDEYLVQRRFTFRYVLLRVLCVGGGLQVAFKLGNRYLRNTNYIGLRLPVGIFLGLQGARIFNYTANSGYARELLSIPDSPLAKELRRQIVDAEGSDGPWMTRHAPTSNSAWVVETRETVDDDGYDPTESRTKSQKRDTGHYRGYELLRERRKDSIPAFGRPGLSSSQPDGVQSMLYRTYQSVVEVEDEDDPRNRLADYYAELDVDEGDPEEEMRKGWLSLSYARRKLDQQRQQDQVG</sequence>
<protein>
    <submittedName>
        <fullName evidence="2">Uncharacterized protein</fullName>
    </submittedName>
</protein>